<sequence>MQIKAVVFSVLYLIRQAKACQHYTSCKCVDAESGMQLNWASKEACERYGQGAEWQGFQHNKCNKYGDGISKCDFHVKCYELYKEKYTFEQPTRFIARCSNKV</sequence>
<name>A0A6G1L5K0_9PEZI</name>
<evidence type="ECO:0008006" key="4">
    <source>
        <dbReference type="Google" id="ProtNLM"/>
    </source>
</evidence>
<evidence type="ECO:0000313" key="3">
    <source>
        <dbReference type="Proteomes" id="UP000799436"/>
    </source>
</evidence>
<accession>A0A6G1L5K0</accession>
<organism evidence="2 3">
    <name type="scientific">Teratosphaeria nubilosa</name>
    <dbReference type="NCBI Taxonomy" id="161662"/>
    <lineage>
        <taxon>Eukaryota</taxon>
        <taxon>Fungi</taxon>
        <taxon>Dikarya</taxon>
        <taxon>Ascomycota</taxon>
        <taxon>Pezizomycotina</taxon>
        <taxon>Dothideomycetes</taxon>
        <taxon>Dothideomycetidae</taxon>
        <taxon>Mycosphaerellales</taxon>
        <taxon>Teratosphaeriaceae</taxon>
        <taxon>Teratosphaeria</taxon>
    </lineage>
</organism>
<evidence type="ECO:0000313" key="2">
    <source>
        <dbReference type="EMBL" id="KAF2768106.1"/>
    </source>
</evidence>
<reference evidence="2" key="1">
    <citation type="journal article" date="2020" name="Stud. Mycol.">
        <title>101 Dothideomycetes genomes: a test case for predicting lifestyles and emergence of pathogens.</title>
        <authorList>
            <person name="Haridas S."/>
            <person name="Albert R."/>
            <person name="Binder M."/>
            <person name="Bloem J."/>
            <person name="Labutti K."/>
            <person name="Salamov A."/>
            <person name="Andreopoulos B."/>
            <person name="Baker S."/>
            <person name="Barry K."/>
            <person name="Bills G."/>
            <person name="Bluhm B."/>
            <person name="Cannon C."/>
            <person name="Castanera R."/>
            <person name="Culley D."/>
            <person name="Daum C."/>
            <person name="Ezra D."/>
            <person name="Gonzalez J."/>
            <person name="Henrissat B."/>
            <person name="Kuo A."/>
            <person name="Liang C."/>
            <person name="Lipzen A."/>
            <person name="Lutzoni F."/>
            <person name="Magnuson J."/>
            <person name="Mondo S."/>
            <person name="Nolan M."/>
            <person name="Ohm R."/>
            <person name="Pangilinan J."/>
            <person name="Park H.-J."/>
            <person name="Ramirez L."/>
            <person name="Alfaro M."/>
            <person name="Sun H."/>
            <person name="Tritt A."/>
            <person name="Yoshinaga Y."/>
            <person name="Zwiers L.-H."/>
            <person name="Turgeon B."/>
            <person name="Goodwin S."/>
            <person name="Spatafora J."/>
            <person name="Crous P."/>
            <person name="Grigoriev I."/>
        </authorList>
    </citation>
    <scope>NUCLEOTIDE SEQUENCE</scope>
    <source>
        <strain evidence="2">CBS 116005</strain>
    </source>
</reference>
<proteinExistence type="predicted"/>
<dbReference type="EMBL" id="ML995848">
    <property type="protein sequence ID" value="KAF2768106.1"/>
    <property type="molecule type" value="Genomic_DNA"/>
</dbReference>
<dbReference type="Proteomes" id="UP000799436">
    <property type="component" value="Unassembled WGS sequence"/>
</dbReference>
<feature type="signal peptide" evidence="1">
    <location>
        <begin position="1"/>
        <end position="19"/>
    </location>
</feature>
<keyword evidence="1" id="KW-0732">Signal</keyword>
<dbReference type="AlphaFoldDB" id="A0A6G1L5K0"/>
<gene>
    <name evidence="2" type="ORF">EJ03DRAFT_337233</name>
</gene>
<feature type="chain" id="PRO_5026086758" description="Extracellular membrane protein CFEM domain-containing protein" evidence="1">
    <location>
        <begin position="20"/>
        <end position="102"/>
    </location>
</feature>
<dbReference type="OrthoDB" id="10299278at2759"/>
<evidence type="ECO:0000256" key="1">
    <source>
        <dbReference type="SAM" id="SignalP"/>
    </source>
</evidence>
<keyword evidence="3" id="KW-1185">Reference proteome</keyword>
<protein>
    <recommendedName>
        <fullName evidence="4">Extracellular membrane protein CFEM domain-containing protein</fullName>
    </recommendedName>
</protein>